<keyword evidence="3" id="KW-1185">Reference proteome</keyword>
<name>A0ABS2X9N1_POLSP</name>
<gene>
    <name evidence="2" type="primary">Kv12_2</name>
    <name evidence="2" type="ORF">GTO93_0005356</name>
</gene>
<dbReference type="Gene3D" id="2.60.40.10">
    <property type="entry name" value="Immunoglobulins"/>
    <property type="match status" value="1"/>
</dbReference>
<dbReference type="PANTHER" id="PTHR23267">
    <property type="entry name" value="IMMUNOGLOBULIN LIGHT CHAIN"/>
    <property type="match status" value="1"/>
</dbReference>
<comment type="caution">
    <text evidence="2">The sequence shown here is derived from an EMBL/GenBank/DDBJ whole genome shotgun (WGS) entry which is preliminary data.</text>
</comment>
<dbReference type="EMBL" id="JAAWVQ010006347">
    <property type="protein sequence ID" value="MBN3270917.1"/>
    <property type="molecule type" value="Genomic_DNA"/>
</dbReference>
<dbReference type="SUPFAM" id="SSF48726">
    <property type="entry name" value="Immunoglobulin"/>
    <property type="match status" value="1"/>
</dbReference>
<sequence length="108" mass="11497">CSVLLSSESSGQIVLTQSPTVESVSIGGSVTLNCRSSSSGFTRSLAWYVLKPGGDLPASLGEITLRISLGDAAPFTDSSSRTNFMLPISGVQAEDARDYYCQQHYSFH</sequence>
<accession>A0ABS2X9N1</accession>
<dbReference type="InterPro" id="IPR013106">
    <property type="entry name" value="Ig_V-set"/>
</dbReference>
<reference evidence="2" key="1">
    <citation type="journal article" date="2021" name="Cell">
        <title>Tracing the genetic footprints of vertebrate landing in non-teleost ray-finned fishes.</title>
        <authorList>
            <person name="Bi X."/>
            <person name="Wang K."/>
            <person name="Yang L."/>
            <person name="Pan H."/>
            <person name="Jiang H."/>
            <person name="Wei Q."/>
            <person name="Fang M."/>
            <person name="Yu H."/>
            <person name="Zhu C."/>
            <person name="Cai Y."/>
            <person name="He Y."/>
            <person name="Gan X."/>
            <person name="Zeng H."/>
            <person name="Yu D."/>
            <person name="Zhu Y."/>
            <person name="Jiang H."/>
            <person name="Qiu Q."/>
            <person name="Yang H."/>
            <person name="Zhang Y.E."/>
            <person name="Wang W."/>
            <person name="Zhu M."/>
            <person name="He S."/>
            <person name="Zhang G."/>
        </authorList>
    </citation>
    <scope>NUCLEOTIDE SEQUENCE</scope>
    <source>
        <strain evidence="2">Pddl_001</strain>
    </source>
</reference>
<feature type="domain" description="Ig-like" evidence="1">
    <location>
        <begin position="11"/>
        <end position="108"/>
    </location>
</feature>
<dbReference type="InterPro" id="IPR036179">
    <property type="entry name" value="Ig-like_dom_sf"/>
</dbReference>
<dbReference type="InterPro" id="IPR013783">
    <property type="entry name" value="Ig-like_fold"/>
</dbReference>
<evidence type="ECO:0000313" key="3">
    <source>
        <dbReference type="Proteomes" id="UP001166093"/>
    </source>
</evidence>
<dbReference type="Proteomes" id="UP001166093">
    <property type="component" value="Unassembled WGS sequence"/>
</dbReference>
<dbReference type="Pfam" id="PF07686">
    <property type="entry name" value="V-set"/>
    <property type="match status" value="1"/>
</dbReference>
<organism evidence="2 3">
    <name type="scientific">Polyodon spathula</name>
    <name type="common">North American paddlefish</name>
    <name type="synonym">Squalus spathula</name>
    <dbReference type="NCBI Taxonomy" id="7913"/>
    <lineage>
        <taxon>Eukaryota</taxon>
        <taxon>Metazoa</taxon>
        <taxon>Chordata</taxon>
        <taxon>Craniata</taxon>
        <taxon>Vertebrata</taxon>
        <taxon>Euteleostomi</taxon>
        <taxon>Actinopterygii</taxon>
        <taxon>Chondrostei</taxon>
        <taxon>Acipenseriformes</taxon>
        <taxon>Polyodontidae</taxon>
        <taxon>Polyodon</taxon>
    </lineage>
</organism>
<feature type="non-terminal residue" evidence="2">
    <location>
        <position position="108"/>
    </location>
</feature>
<dbReference type="InterPro" id="IPR050150">
    <property type="entry name" value="IgV_Light_Chain"/>
</dbReference>
<evidence type="ECO:0000313" key="2">
    <source>
        <dbReference type="EMBL" id="MBN3270917.1"/>
    </source>
</evidence>
<proteinExistence type="predicted"/>
<protein>
    <submittedName>
        <fullName evidence="2">KV12 protein</fullName>
    </submittedName>
</protein>
<dbReference type="InterPro" id="IPR007110">
    <property type="entry name" value="Ig-like_dom"/>
</dbReference>
<feature type="non-terminal residue" evidence="2">
    <location>
        <position position="1"/>
    </location>
</feature>
<dbReference type="PROSITE" id="PS50835">
    <property type="entry name" value="IG_LIKE"/>
    <property type="match status" value="1"/>
</dbReference>
<evidence type="ECO:0000259" key="1">
    <source>
        <dbReference type="PROSITE" id="PS50835"/>
    </source>
</evidence>
<dbReference type="SMART" id="SM00406">
    <property type="entry name" value="IGv"/>
    <property type="match status" value="1"/>
</dbReference>